<dbReference type="EMBL" id="PYOZ01000016">
    <property type="protein sequence ID" value="PSX43437.1"/>
    <property type="molecule type" value="Genomic_DNA"/>
</dbReference>
<evidence type="ECO:0000313" key="2">
    <source>
        <dbReference type="Proteomes" id="UP000240728"/>
    </source>
</evidence>
<accession>A0AAX0YQ31</accession>
<dbReference type="Proteomes" id="UP000240728">
    <property type="component" value="Unassembled WGS sequence"/>
</dbReference>
<keyword evidence="2" id="KW-1185">Reference proteome</keyword>
<name>A0AAX0YQ31_9GAMM</name>
<protein>
    <submittedName>
        <fullName evidence="1">Uncharacterized protein</fullName>
    </submittedName>
</protein>
<sequence length="87" mass="9683">MALSIDEKQLLRSVADIIIKNQDNAKHLAPLLESHPIFSIILEPIIPCISNSNSNDYLLNVRAAISLIEDIEAKAIFESSYNSKCMN</sequence>
<reference evidence="1 2" key="1">
    <citation type="submission" date="2018-01" db="EMBL/GenBank/DDBJ databases">
        <title>Whole genome sequencing of Histamine producing bacteria.</title>
        <authorList>
            <person name="Butler K."/>
        </authorList>
    </citation>
    <scope>NUCLEOTIDE SEQUENCE [LARGE SCALE GENOMIC DNA]</scope>
    <source>
        <strain evidence="1 2">A1-4</strain>
    </source>
</reference>
<dbReference type="RefSeq" id="WP_045044076.1">
    <property type="nucleotide sequence ID" value="NZ_JZTB01000052.1"/>
</dbReference>
<comment type="caution">
    <text evidence="1">The sequence shown here is derived from an EMBL/GenBank/DDBJ whole genome shotgun (WGS) entry which is preliminary data.</text>
</comment>
<dbReference type="AlphaFoldDB" id="A0AAX0YQ31"/>
<gene>
    <name evidence="1" type="ORF">C0W53_18630</name>
</gene>
<evidence type="ECO:0000313" key="1">
    <source>
        <dbReference type="EMBL" id="PSX43437.1"/>
    </source>
</evidence>
<proteinExistence type="predicted"/>
<organism evidence="1 2">
    <name type="scientific">Photobacterium kishitanii</name>
    <dbReference type="NCBI Taxonomy" id="318456"/>
    <lineage>
        <taxon>Bacteria</taxon>
        <taxon>Pseudomonadati</taxon>
        <taxon>Pseudomonadota</taxon>
        <taxon>Gammaproteobacteria</taxon>
        <taxon>Vibrionales</taxon>
        <taxon>Vibrionaceae</taxon>
        <taxon>Photobacterium</taxon>
    </lineage>
</organism>